<keyword evidence="6" id="KW-1185">Reference proteome</keyword>
<accession>A0AAV9GQM6</accession>
<proteinExistence type="predicted"/>
<name>A0AAV9GQM6_9PEZI</name>
<dbReference type="SUPFAM" id="SSF53335">
    <property type="entry name" value="S-adenosyl-L-methionine-dependent methyltransferases"/>
    <property type="match status" value="1"/>
</dbReference>
<organism evidence="5 6">
    <name type="scientific">Podospora aff. communis PSN243</name>
    <dbReference type="NCBI Taxonomy" id="3040156"/>
    <lineage>
        <taxon>Eukaryota</taxon>
        <taxon>Fungi</taxon>
        <taxon>Dikarya</taxon>
        <taxon>Ascomycota</taxon>
        <taxon>Pezizomycotina</taxon>
        <taxon>Sordariomycetes</taxon>
        <taxon>Sordariomycetidae</taxon>
        <taxon>Sordariales</taxon>
        <taxon>Podosporaceae</taxon>
        <taxon>Podospora</taxon>
    </lineage>
</organism>
<dbReference type="Pfam" id="PF00891">
    <property type="entry name" value="Methyltransf_2"/>
    <property type="match status" value="1"/>
</dbReference>
<evidence type="ECO:0000256" key="2">
    <source>
        <dbReference type="ARBA" id="ARBA00022679"/>
    </source>
</evidence>
<reference evidence="5" key="1">
    <citation type="journal article" date="2023" name="Mol. Phylogenet. Evol.">
        <title>Genome-scale phylogeny and comparative genomics of the fungal order Sordariales.</title>
        <authorList>
            <person name="Hensen N."/>
            <person name="Bonometti L."/>
            <person name="Westerberg I."/>
            <person name="Brannstrom I.O."/>
            <person name="Guillou S."/>
            <person name="Cros-Aarteil S."/>
            <person name="Calhoun S."/>
            <person name="Haridas S."/>
            <person name="Kuo A."/>
            <person name="Mondo S."/>
            <person name="Pangilinan J."/>
            <person name="Riley R."/>
            <person name="LaButti K."/>
            <person name="Andreopoulos B."/>
            <person name="Lipzen A."/>
            <person name="Chen C."/>
            <person name="Yan M."/>
            <person name="Daum C."/>
            <person name="Ng V."/>
            <person name="Clum A."/>
            <person name="Steindorff A."/>
            <person name="Ohm R.A."/>
            <person name="Martin F."/>
            <person name="Silar P."/>
            <person name="Natvig D.O."/>
            <person name="Lalanne C."/>
            <person name="Gautier V."/>
            <person name="Ament-Velasquez S.L."/>
            <person name="Kruys A."/>
            <person name="Hutchinson M.I."/>
            <person name="Powell A.J."/>
            <person name="Barry K."/>
            <person name="Miller A.N."/>
            <person name="Grigoriev I.V."/>
            <person name="Debuchy R."/>
            <person name="Gladieux P."/>
            <person name="Hiltunen Thoren M."/>
            <person name="Johannesson H."/>
        </authorList>
    </citation>
    <scope>NUCLEOTIDE SEQUENCE</scope>
    <source>
        <strain evidence="5">PSN243</strain>
    </source>
</reference>
<dbReference type="GO" id="GO:0008171">
    <property type="term" value="F:O-methyltransferase activity"/>
    <property type="evidence" value="ECO:0007669"/>
    <property type="project" value="InterPro"/>
</dbReference>
<dbReference type="PANTHER" id="PTHR43712">
    <property type="entry name" value="PUTATIVE (AFU_ORTHOLOGUE AFUA_4G14580)-RELATED"/>
    <property type="match status" value="1"/>
</dbReference>
<dbReference type="InterPro" id="IPR036388">
    <property type="entry name" value="WH-like_DNA-bd_sf"/>
</dbReference>
<evidence type="ECO:0000313" key="6">
    <source>
        <dbReference type="Proteomes" id="UP001321760"/>
    </source>
</evidence>
<dbReference type="Proteomes" id="UP001321760">
    <property type="component" value="Unassembled WGS sequence"/>
</dbReference>
<evidence type="ECO:0000313" key="5">
    <source>
        <dbReference type="EMBL" id="KAK4449810.1"/>
    </source>
</evidence>
<dbReference type="PROSITE" id="PS51683">
    <property type="entry name" value="SAM_OMT_II"/>
    <property type="match status" value="1"/>
</dbReference>
<dbReference type="InterPro" id="IPR001077">
    <property type="entry name" value="COMT_C"/>
</dbReference>
<evidence type="ECO:0000256" key="3">
    <source>
        <dbReference type="ARBA" id="ARBA00022691"/>
    </source>
</evidence>
<keyword evidence="1 5" id="KW-0489">Methyltransferase</keyword>
<dbReference type="Gene3D" id="1.10.10.10">
    <property type="entry name" value="Winged helix-like DNA-binding domain superfamily/Winged helix DNA-binding domain"/>
    <property type="match status" value="1"/>
</dbReference>
<reference evidence="5" key="2">
    <citation type="submission" date="2023-05" db="EMBL/GenBank/DDBJ databases">
        <authorList>
            <consortium name="Lawrence Berkeley National Laboratory"/>
            <person name="Steindorff A."/>
            <person name="Hensen N."/>
            <person name="Bonometti L."/>
            <person name="Westerberg I."/>
            <person name="Brannstrom I.O."/>
            <person name="Guillou S."/>
            <person name="Cros-Aarteil S."/>
            <person name="Calhoun S."/>
            <person name="Haridas S."/>
            <person name="Kuo A."/>
            <person name="Mondo S."/>
            <person name="Pangilinan J."/>
            <person name="Riley R."/>
            <person name="Labutti K."/>
            <person name="Andreopoulos B."/>
            <person name="Lipzen A."/>
            <person name="Chen C."/>
            <person name="Yanf M."/>
            <person name="Daum C."/>
            <person name="Ng V."/>
            <person name="Clum A."/>
            <person name="Ohm R."/>
            <person name="Martin F."/>
            <person name="Silar P."/>
            <person name="Natvig D."/>
            <person name="Lalanne C."/>
            <person name="Gautier V."/>
            <person name="Ament-Velasquez S.L."/>
            <person name="Kruys A."/>
            <person name="Hutchinson M.I."/>
            <person name="Powell A.J."/>
            <person name="Barry K."/>
            <person name="Miller A.N."/>
            <person name="Grigoriev I.V."/>
            <person name="Debuchy R."/>
            <person name="Gladieux P."/>
            <person name="Thoren M.H."/>
            <person name="Johannesson H."/>
        </authorList>
    </citation>
    <scope>NUCLEOTIDE SEQUENCE</scope>
    <source>
        <strain evidence="5">PSN243</strain>
    </source>
</reference>
<keyword evidence="2" id="KW-0808">Transferase</keyword>
<comment type="caution">
    <text evidence="5">The sequence shown here is derived from an EMBL/GenBank/DDBJ whole genome shotgun (WGS) entry which is preliminary data.</text>
</comment>
<dbReference type="InterPro" id="IPR036390">
    <property type="entry name" value="WH_DNA-bd_sf"/>
</dbReference>
<evidence type="ECO:0000256" key="1">
    <source>
        <dbReference type="ARBA" id="ARBA00022603"/>
    </source>
</evidence>
<feature type="domain" description="O-methyltransferase C-terminal" evidence="4">
    <location>
        <begin position="256"/>
        <end position="399"/>
    </location>
</feature>
<gene>
    <name evidence="5" type="ORF">QBC34DRAFT_379871</name>
</gene>
<dbReference type="AlphaFoldDB" id="A0AAV9GQM6"/>
<dbReference type="PANTHER" id="PTHR43712:SF17">
    <property type="entry name" value="O-METHYLTRANSFERASE"/>
    <property type="match status" value="1"/>
</dbReference>
<dbReference type="Gene3D" id="3.40.50.150">
    <property type="entry name" value="Vaccinia Virus protein VP39"/>
    <property type="match status" value="1"/>
</dbReference>
<dbReference type="EMBL" id="MU865935">
    <property type="protein sequence ID" value="KAK4449810.1"/>
    <property type="molecule type" value="Genomic_DNA"/>
</dbReference>
<sequence length="428" mass="47164">MASVDPSIILHPNDLSAVPSILAAIQTHSTPLLSPSPSPASIEDARLSLLQSARALVLALEKPRETMIRHCWADNTAFSILSLGISTNIWSALASSPSPQSVPEIASKTTSPTLDPDLLSRLLKHVAAMGYIHETSHNTYAPTNFIRSLTIPIIGDGYRIFTGPGTTGGLERVVLSLPSYLERNGFQTPQGIADGPLQYAHETKLNMFEWLHANPPAGEQFNHHMGGYANGRPSWYEEGFYPVEERLLGGMEEGGAVLVDVGGGLGHDLEGFDKVWGERVGKGRLVLQDLERVISQIGEGGGGRVERMVYDFYTEQPVKGARAYYMHSVLHDWPDEVCVRILDNIKAAMKPGYSRLLINENVIPDTGAHWETTGLDVMLACLLSSRERTRVEWVRLLEEKAGLRVVKIYHHRDNPRSGVESVVECEFR</sequence>
<dbReference type="InterPro" id="IPR029063">
    <property type="entry name" value="SAM-dependent_MTases_sf"/>
</dbReference>
<evidence type="ECO:0000259" key="4">
    <source>
        <dbReference type="Pfam" id="PF00891"/>
    </source>
</evidence>
<dbReference type="GO" id="GO:0032259">
    <property type="term" value="P:methylation"/>
    <property type="evidence" value="ECO:0007669"/>
    <property type="project" value="UniProtKB-KW"/>
</dbReference>
<protein>
    <submittedName>
        <fullName evidence="5">S-adenosyl-L-methionine-dependent methyltransferase</fullName>
    </submittedName>
</protein>
<keyword evidence="3" id="KW-0949">S-adenosyl-L-methionine</keyword>
<dbReference type="InterPro" id="IPR016461">
    <property type="entry name" value="COMT-like"/>
</dbReference>
<dbReference type="SUPFAM" id="SSF46785">
    <property type="entry name" value="Winged helix' DNA-binding domain"/>
    <property type="match status" value="1"/>
</dbReference>